<dbReference type="RefSeq" id="WP_184731366.1">
    <property type="nucleotide sequence ID" value="NZ_BMRW01000006.1"/>
</dbReference>
<comment type="caution">
    <text evidence="2">The sequence shown here is derived from an EMBL/GenBank/DDBJ whole genome shotgun (WGS) entry which is preliminary data.</text>
</comment>
<dbReference type="AlphaFoldDB" id="A0A7W7L7X6"/>
<dbReference type="InterPro" id="IPR039708">
    <property type="entry name" value="MT1774/Rv1733c-like"/>
</dbReference>
<feature type="region of interest" description="Disordered" evidence="1">
    <location>
        <begin position="59"/>
        <end position="89"/>
    </location>
</feature>
<dbReference type="EMBL" id="JACHJG010000002">
    <property type="protein sequence ID" value="MBB4885104.1"/>
    <property type="molecule type" value="Genomic_DNA"/>
</dbReference>
<evidence type="ECO:0000256" key="1">
    <source>
        <dbReference type="SAM" id="MobiDB-lite"/>
    </source>
</evidence>
<sequence length="202" mass="22220">MVRATTCPWHWRRSPLRRRSDVFEAWVGVVAVLLTLLAGPAVGWSAGTLAHEALRQTVREQHRHRHPVSATAVRSVPGGRSTESDHDAAADREGYHRIVAHWRGPDGTARSGTVSVRQGTGPGDRFPLWTDDRGRVSARPMAPRTAAVHAVLAGFGAALGTGGLVEIARRLVVWRLLQRRYAQWDRAWERAGHTWGRADAGS</sequence>
<accession>A0A7W7L7X6</accession>
<evidence type="ECO:0000313" key="3">
    <source>
        <dbReference type="Proteomes" id="UP000556436"/>
    </source>
</evidence>
<proteinExistence type="predicted"/>
<organism evidence="2 3">
    <name type="scientific">Streptomyces netropsis</name>
    <name type="common">Streptoverticillium netropsis</name>
    <dbReference type="NCBI Taxonomy" id="55404"/>
    <lineage>
        <taxon>Bacteria</taxon>
        <taxon>Bacillati</taxon>
        <taxon>Actinomycetota</taxon>
        <taxon>Actinomycetes</taxon>
        <taxon>Kitasatosporales</taxon>
        <taxon>Streptomycetaceae</taxon>
        <taxon>Streptomyces</taxon>
    </lineage>
</organism>
<gene>
    <name evidence="2" type="ORF">FHS38_001132</name>
</gene>
<feature type="region of interest" description="Disordered" evidence="1">
    <location>
        <begin position="108"/>
        <end position="131"/>
    </location>
</feature>
<name>A0A7W7L7X6_STRNE</name>
<protein>
    <submittedName>
        <fullName evidence="2">Uncharacterized protein</fullName>
    </submittedName>
</protein>
<reference evidence="2 3" key="1">
    <citation type="submission" date="2020-08" db="EMBL/GenBank/DDBJ databases">
        <title>Genomic Encyclopedia of Type Strains, Phase III (KMG-III): the genomes of soil and plant-associated and newly described type strains.</title>
        <authorList>
            <person name="Whitman W."/>
        </authorList>
    </citation>
    <scope>NUCLEOTIDE SEQUENCE [LARGE SCALE GENOMIC DNA]</scope>
    <source>
        <strain evidence="2 3">CECT 3265</strain>
    </source>
</reference>
<dbReference type="PANTHER" id="PTHR42305">
    <property type="entry name" value="MEMBRANE PROTEIN RV1733C-RELATED"/>
    <property type="match status" value="1"/>
</dbReference>
<dbReference type="PANTHER" id="PTHR42305:SF1">
    <property type="entry name" value="MEMBRANE PROTEIN RV1733C-RELATED"/>
    <property type="match status" value="1"/>
</dbReference>
<evidence type="ECO:0000313" key="2">
    <source>
        <dbReference type="EMBL" id="MBB4885104.1"/>
    </source>
</evidence>
<keyword evidence="3" id="KW-1185">Reference proteome</keyword>
<dbReference type="Proteomes" id="UP000556436">
    <property type="component" value="Unassembled WGS sequence"/>
</dbReference>